<dbReference type="EMBL" id="CABFNO020001508">
    <property type="protein sequence ID" value="CAG9993085.1"/>
    <property type="molecule type" value="Genomic_DNA"/>
</dbReference>
<protein>
    <recommendedName>
        <fullName evidence="7">Zn(2)-C6 fungal-type domain-containing protein</fullName>
    </recommendedName>
</protein>
<organism evidence="8 9">
    <name type="scientific">Clonostachys byssicola</name>
    <dbReference type="NCBI Taxonomy" id="160290"/>
    <lineage>
        <taxon>Eukaryota</taxon>
        <taxon>Fungi</taxon>
        <taxon>Dikarya</taxon>
        <taxon>Ascomycota</taxon>
        <taxon>Pezizomycotina</taxon>
        <taxon>Sordariomycetes</taxon>
        <taxon>Hypocreomycetidae</taxon>
        <taxon>Hypocreales</taxon>
        <taxon>Bionectriaceae</taxon>
        <taxon>Clonostachys</taxon>
    </lineage>
</organism>
<feature type="compositionally biased region" description="Low complexity" evidence="6">
    <location>
        <begin position="113"/>
        <end position="124"/>
    </location>
</feature>
<dbReference type="OrthoDB" id="5423818at2759"/>
<feature type="domain" description="Zn(2)-C6 fungal-type" evidence="7">
    <location>
        <begin position="8"/>
        <end position="38"/>
    </location>
</feature>
<evidence type="ECO:0000256" key="5">
    <source>
        <dbReference type="ARBA" id="ARBA00023242"/>
    </source>
</evidence>
<evidence type="ECO:0000313" key="8">
    <source>
        <dbReference type="EMBL" id="CAG9993085.1"/>
    </source>
</evidence>
<keyword evidence="2" id="KW-0862">Zinc</keyword>
<dbReference type="Pfam" id="PF00172">
    <property type="entry name" value="Zn_clus"/>
    <property type="match status" value="1"/>
</dbReference>
<dbReference type="GO" id="GO:0008270">
    <property type="term" value="F:zinc ion binding"/>
    <property type="evidence" value="ECO:0007669"/>
    <property type="project" value="InterPro"/>
</dbReference>
<proteinExistence type="predicted"/>
<dbReference type="Proteomes" id="UP000754883">
    <property type="component" value="Unassembled WGS sequence"/>
</dbReference>
<dbReference type="SMART" id="SM00066">
    <property type="entry name" value="GAL4"/>
    <property type="match status" value="1"/>
</dbReference>
<keyword evidence="9" id="KW-1185">Reference proteome</keyword>
<evidence type="ECO:0000313" key="9">
    <source>
        <dbReference type="Proteomes" id="UP000754883"/>
    </source>
</evidence>
<evidence type="ECO:0000256" key="1">
    <source>
        <dbReference type="ARBA" id="ARBA00022723"/>
    </source>
</evidence>
<name>A0A9N9UMS6_9HYPO</name>
<dbReference type="GO" id="GO:0000981">
    <property type="term" value="F:DNA-binding transcription factor activity, RNA polymerase II-specific"/>
    <property type="evidence" value="ECO:0007669"/>
    <property type="project" value="InterPro"/>
</dbReference>
<dbReference type="PANTHER" id="PTHR47660:SF3">
    <property type="entry name" value="FINGER DOMAIN PROTEIN, PUTATIVE (AFU_ORTHOLOGUE AFUA_4G03310)-RELATED"/>
    <property type="match status" value="1"/>
</dbReference>
<dbReference type="Gene3D" id="4.10.240.10">
    <property type="entry name" value="Zn(2)-C6 fungal-type DNA-binding domain"/>
    <property type="match status" value="1"/>
</dbReference>
<evidence type="ECO:0000256" key="3">
    <source>
        <dbReference type="ARBA" id="ARBA00023015"/>
    </source>
</evidence>
<dbReference type="SUPFAM" id="SSF57701">
    <property type="entry name" value="Zn2/Cys6 DNA-binding domain"/>
    <property type="match status" value="1"/>
</dbReference>
<dbReference type="AlphaFoldDB" id="A0A9N9UMS6"/>
<dbReference type="PANTHER" id="PTHR47660">
    <property type="entry name" value="TRANSCRIPTION FACTOR WITH C2H2 AND ZN(2)-CYS(6) DNA BINDING DOMAIN (EUROFUNG)-RELATED-RELATED"/>
    <property type="match status" value="1"/>
</dbReference>
<evidence type="ECO:0000259" key="7">
    <source>
        <dbReference type="PROSITE" id="PS50048"/>
    </source>
</evidence>
<keyword evidence="4" id="KW-0804">Transcription</keyword>
<feature type="compositionally biased region" description="Low complexity" evidence="6">
    <location>
        <begin position="148"/>
        <end position="161"/>
    </location>
</feature>
<gene>
    <name evidence="8" type="ORF">CBYS24578_00016907</name>
</gene>
<dbReference type="CDD" id="cd00067">
    <property type="entry name" value="GAL4"/>
    <property type="match status" value="1"/>
</dbReference>
<feature type="region of interest" description="Disordered" evidence="6">
    <location>
        <begin position="111"/>
        <end position="161"/>
    </location>
</feature>
<keyword evidence="3" id="KW-0805">Transcription regulation</keyword>
<accession>A0A9N9UMS6</accession>
<evidence type="ECO:0000256" key="6">
    <source>
        <dbReference type="SAM" id="MobiDB-lite"/>
    </source>
</evidence>
<reference evidence="8 9" key="2">
    <citation type="submission" date="2021-10" db="EMBL/GenBank/DDBJ databases">
        <authorList>
            <person name="Piombo E."/>
        </authorList>
    </citation>
    <scope>NUCLEOTIDE SEQUENCE [LARGE SCALE GENOMIC DNA]</scope>
</reference>
<dbReference type="PROSITE" id="PS50048">
    <property type="entry name" value="ZN2_CY6_FUNGAL_2"/>
    <property type="match status" value="1"/>
</dbReference>
<keyword evidence="5" id="KW-0539">Nucleus</keyword>
<reference evidence="9" key="1">
    <citation type="submission" date="2019-06" db="EMBL/GenBank/DDBJ databases">
        <authorList>
            <person name="Broberg M."/>
        </authorList>
    </citation>
    <scope>NUCLEOTIDE SEQUENCE [LARGE SCALE GENOMIC DNA]</scope>
</reference>
<dbReference type="InterPro" id="IPR001138">
    <property type="entry name" value="Zn2Cys6_DnaBD"/>
</dbReference>
<keyword evidence="1" id="KW-0479">Metal-binding</keyword>
<dbReference type="InterPro" id="IPR036864">
    <property type="entry name" value="Zn2-C6_fun-type_DNA-bd_sf"/>
</dbReference>
<comment type="caution">
    <text evidence="8">The sequence shown here is derived from an EMBL/GenBank/DDBJ whole genome shotgun (WGS) entry which is preliminary data.</text>
</comment>
<evidence type="ECO:0000256" key="2">
    <source>
        <dbReference type="ARBA" id="ARBA00022833"/>
    </source>
</evidence>
<evidence type="ECO:0000256" key="4">
    <source>
        <dbReference type="ARBA" id="ARBA00023163"/>
    </source>
</evidence>
<sequence>MPFSRKKSCNRCRVSKLSCDRSLPTCTRCARKDAQCIYDGRDSRLTPYSRSAAVSSGQIGQSRQDFSHVSADIMNNSSTLQYQDLYIDHFGPVTGDSLSWELAVNEPEMFDFPQTSLSSPTSSLGHADAGQFGHPFSAGEKQSPPDGSPQSTAASQPAPAVADTSQCCQDTRLIPSGHTLKRVCLKRRQIVTDCVLSAVVMGQLTSFPKMMARGDRLPPFIKPPCHLNEELAPECAARGGHQCLPKNLAICAGLVEMFQTHSKANKSYVWDMIYMEARRLRKEAYRGDSQGKLEAIQCLTVFLLLQADDPETIETNDVAYLLATSVNILRSLLPNSNWNYESSKLRPSQDEWVFRESIRRVMAVYVVIDLFLDGIGGLGNDEQYNCGTLSLLPLPCLRDIWEAPTISGWIREYDRYLSTKEGDAMLITQTLMETRLVAPFVSADNGDPSNDIMQWCKGMDGLSTIIWMIIPLHKYRLREDVRDIW</sequence>
<dbReference type="PROSITE" id="PS00463">
    <property type="entry name" value="ZN2_CY6_FUNGAL_1"/>
    <property type="match status" value="1"/>
</dbReference>